<sequence>MRYRYFGINKYASICYPLPSPCPSPTKLLSCNTTAFQCSHESLIRQSPEIHSVAAAAAAADAVPFRIASLTAIAAVVATGHTATVPYIAVTVAVLLPGTIIILQPTSSATAAAASSSTTATATATAFSLPVFTESGPGAAVTSGACATGTRALRQPS</sequence>
<protein>
    <submittedName>
        <fullName evidence="1">Uncharacterized protein</fullName>
    </submittedName>
</protein>
<gene>
    <name evidence="1" type="ORF">Vafri_18981</name>
</gene>
<accession>A0A8J4BTS2</accession>
<organism evidence="1 2">
    <name type="scientific">Volvox africanus</name>
    <dbReference type="NCBI Taxonomy" id="51714"/>
    <lineage>
        <taxon>Eukaryota</taxon>
        <taxon>Viridiplantae</taxon>
        <taxon>Chlorophyta</taxon>
        <taxon>core chlorophytes</taxon>
        <taxon>Chlorophyceae</taxon>
        <taxon>CS clade</taxon>
        <taxon>Chlamydomonadales</taxon>
        <taxon>Volvocaceae</taxon>
        <taxon>Volvox</taxon>
    </lineage>
</organism>
<comment type="caution">
    <text evidence="1">The sequence shown here is derived from an EMBL/GenBank/DDBJ whole genome shotgun (WGS) entry which is preliminary data.</text>
</comment>
<dbReference type="EMBL" id="BNCO01000073">
    <property type="protein sequence ID" value="GIL65193.1"/>
    <property type="molecule type" value="Genomic_DNA"/>
</dbReference>
<proteinExistence type="predicted"/>
<name>A0A8J4BTS2_9CHLO</name>
<dbReference type="AlphaFoldDB" id="A0A8J4BTS2"/>
<evidence type="ECO:0000313" key="2">
    <source>
        <dbReference type="Proteomes" id="UP000747399"/>
    </source>
</evidence>
<evidence type="ECO:0000313" key="1">
    <source>
        <dbReference type="EMBL" id="GIL65193.1"/>
    </source>
</evidence>
<keyword evidence="2" id="KW-1185">Reference proteome</keyword>
<reference evidence="1" key="1">
    <citation type="journal article" date="2021" name="Proc. Natl. Acad. Sci. U.S.A.">
        <title>Three genomes in the algal genus Volvox reveal the fate of a haploid sex-determining region after a transition to homothallism.</title>
        <authorList>
            <person name="Yamamoto K."/>
            <person name="Hamaji T."/>
            <person name="Kawai-Toyooka H."/>
            <person name="Matsuzaki R."/>
            <person name="Takahashi F."/>
            <person name="Nishimura Y."/>
            <person name="Kawachi M."/>
            <person name="Noguchi H."/>
            <person name="Minakuchi Y."/>
            <person name="Umen J.G."/>
            <person name="Toyoda A."/>
            <person name="Nozaki H."/>
        </authorList>
    </citation>
    <scope>NUCLEOTIDE SEQUENCE</scope>
    <source>
        <strain evidence="1">NIES-3780</strain>
    </source>
</reference>
<dbReference type="Proteomes" id="UP000747399">
    <property type="component" value="Unassembled WGS sequence"/>
</dbReference>